<sequence length="87" mass="7921">MGVELGAAGLLLGELVAEVADAGSGGGVVHGSGFEGGVVAVDGGFGGDAGGEFGVAVVGGVGVLGVGVFDHGDEGQVGVGVEVVEGL</sequence>
<organism evidence="1 2">
    <name type="scientific">Dactylosporangium roseum</name>
    <dbReference type="NCBI Taxonomy" id="47989"/>
    <lineage>
        <taxon>Bacteria</taxon>
        <taxon>Bacillati</taxon>
        <taxon>Actinomycetota</taxon>
        <taxon>Actinomycetes</taxon>
        <taxon>Micromonosporales</taxon>
        <taxon>Micromonosporaceae</taxon>
        <taxon>Dactylosporangium</taxon>
    </lineage>
</organism>
<dbReference type="RefSeq" id="WP_260724851.1">
    <property type="nucleotide sequence ID" value="NZ_BAAABS010000007.1"/>
</dbReference>
<gene>
    <name evidence="1" type="ORF">Drose_30965</name>
</gene>
<accession>A0ABY5Z360</accession>
<evidence type="ECO:0000313" key="1">
    <source>
        <dbReference type="EMBL" id="UWZ35505.1"/>
    </source>
</evidence>
<name>A0ABY5Z360_9ACTN</name>
<dbReference type="Proteomes" id="UP001058271">
    <property type="component" value="Chromosome"/>
</dbReference>
<dbReference type="EMBL" id="CP073721">
    <property type="protein sequence ID" value="UWZ35505.1"/>
    <property type="molecule type" value="Genomic_DNA"/>
</dbReference>
<protein>
    <submittedName>
        <fullName evidence="1">Uncharacterized protein</fullName>
    </submittedName>
</protein>
<evidence type="ECO:0000313" key="2">
    <source>
        <dbReference type="Proteomes" id="UP001058271"/>
    </source>
</evidence>
<proteinExistence type="predicted"/>
<keyword evidence="2" id="KW-1185">Reference proteome</keyword>
<reference evidence="1" key="1">
    <citation type="submission" date="2021-04" db="EMBL/GenBank/DDBJ databases">
        <title>Biosynthetic gene clusters of Dactylosporangioum roseum.</title>
        <authorList>
            <person name="Hartkoorn R.C."/>
            <person name="Beaudoing E."/>
            <person name="Hot D."/>
            <person name="Moureu S."/>
        </authorList>
    </citation>
    <scope>NUCLEOTIDE SEQUENCE</scope>
    <source>
        <strain evidence="1">NRRL B-16295</strain>
    </source>
</reference>